<organism evidence="6 7">
    <name type="scientific">SAR86 cluster bacterium</name>
    <dbReference type="NCBI Taxonomy" id="2030880"/>
    <lineage>
        <taxon>Bacteria</taxon>
        <taxon>Pseudomonadati</taxon>
        <taxon>Pseudomonadota</taxon>
        <taxon>Gammaproteobacteria</taxon>
        <taxon>SAR86 cluster</taxon>
    </lineage>
</organism>
<reference evidence="6 7" key="1">
    <citation type="submission" date="2019-02" db="EMBL/GenBank/DDBJ databases">
        <title>Prokaryotic population dynamics and viral predation in marine succession experiment using metagenomics: the confinement effect.</title>
        <authorList>
            <person name="Haro-Moreno J.M."/>
            <person name="Rodriguez-Valera F."/>
            <person name="Lopez-Perez M."/>
        </authorList>
    </citation>
    <scope>NUCLEOTIDE SEQUENCE [LARGE SCALE GENOMIC DNA]</scope>
    <source>
        <strain evidence="6">MED-G159</strain>
    </source>
</reference>
<keyword evidence="4" id="KW-0472">Membrane</keyword>
<feature type="transmembrane region" description="Helical" evidence="4">
    <location>
        <begin position="79"/>
        <end position="97"/>
    </location>
</feature>
<dbReference type="CDD" id="cd01610">
    <property type="entry name" value="PAP2_like"/>
    <property type="match status" value="1"/>
</dbReference>
<accession>A0A520N066</accession>
<evidence type="ECO:0000256" key="1">
    <source>
        <dbReference type="ARBA" id="ARBA00012374"/>
    </source>
</evidence>
<evidence type="ECO:0000313" key="6">
    <source>
        <dbReference type="EMBL" id="RZO26816.1"/>
    </source>
</evidence>
<evidence type="ECO:0000256" key="3">
    <source>
        <dbReference type="ARBA" id="ARBA00047594"/>
    </source>
</evidence>
<sequence length="228" mass="26145">MSKYYFPLFCLIVSIFLKLFQSLDVEILYFFNSFFFSEFFLSHITELGNAFFIFAFLIPFLCVLSLVVKKINYVSPSTIIFPGLILGLFVQLVKNILNFPRPGGIEGINIQFAEPVFQSLSFPSGHAASIFFVGFWWMRLAFAGGFTALRYIISLLVIIIASTRIIIGAHWFSDVLASFAITMLFIEILNKWKIDLLLNKNIYLDVISIFLILGSIYSIFNFEVFDHI</sequence>
<proteinExistence type="predicted"/>
<dbReference type="SUPFAM" id="SSF48317">
    <property type="entry name" value="Acid phosphatase/Vanadium-dependent haloperoxidase"/>
    <property type="match status" value="1"/>
</dbReference>
<dbReference type="GO" id="GO:0042392">
    <property type="term" value="F:sphingosine-1-phosphate phosphatase activity"/>
    <property type="evidence" value="ECO:0007669"/>
    <property type="project" value="TreeGrafter"/>
</dbReference>
<dbReference type="Pfam" id="PF01569">
    <property type="entry name" value="PAP2"/>
    <property type="match status" value="1"/>
</dbReference>
<gene>
    <name evidence="6" type="ORF">EVA92_01280</name>
</gene>
<feature type="transmembrane region" description="Helical" evidence="4">
    <location>
        <begin position="202"/>
        <end position="220"/>
    </location>
</feature>
<dbReference type="Proteomes" id="UP000315825">
    <property type="component" value="Unassembled WGS sequence"/>
</dbReference>
<comment type="caution">
    <text evidence="6">The sequence shown here is derived from an EMBL/GenBank/DDBJ whole genome shotgun (WGS) entry which is preliminary data.</text>
</comment>
<evidence type="ECO:0000259" key="5">
    <source>
        <dbReference type="SMART" id="SM00014"/>
    </source>
</evidence>
<dbReference type="InterPro" id="IPR036938">
    <property type="entry name" value="PAP2/HPO_sf"/>
</dbReference>
<protein>
    <recommendedName>
        <fullName evidence="1">undecaprenyl-diphosphate phosphatase</fullName>
        <ecNumber evidence="1">3.6.1.27</ecNumber>
    </recommendedName>
    <alternativeName>
        <fullName evidence="2">Undecaprenyl pyrophosphate phosphatase</fullName>
    </alternativeName>
</protein>
<dbReference type="PANTHER" id="PTHR14969">
    <property type="entry name" value="SPHINGOSINE-1-PHOSPHATE PHOSPHOHYDROLASE"/>
    <property type="match status" value="1"/>
</dbReference>
<dbReference type="Gene3D" id="1.20.144.10">
    <property type="entry name" value="Phosphatidic acid phosphatase type 2/haloperoxidase"/>
    <property type="match status" value="1"/>
</dbReference>
<evidence type="ECO:0000313" key="7">
    <source>
        <dbReference type="Proteomes" id="UP000315825"/>
    </source>
</evidence>
<dbReference type="GO" id="GO:0050380">
    <property type="term" value="F:undecaprenyl-diphosphatase activity"/>
    <property type="evidence" value="ECO:0007669"/>
    <property type="project" value="UniProtKB-EC"/>
</dbReference>
<feature type="transmembrane region" description="Helical" evidence="4">
    <location>
        <begin position="46"/>
        <end position="67"/>
    </location>
</feature>
<evidence type="ECO:0000256" key="4">
    <source>
        <dbReference type="SAM" id="Phobius"/>
    </source>
</evidence>
<keyword evidence="4" id="KW-0812">Transmembrane</keyword>
<dbReference type="InterPro" id="IPR000326">
    <property type="entry name" value="PAP2/HPO"/>
</dbReference>
<keyword evidence="4" id="KW-1133">Transmembrane helix</keyword>
<comment type="catalytic activity">
    <reaction evidence="3">
        <text>di-trans,octa-cis-undecaprenyl diphosphate + H2O = di-trans,octa-cis-undecaprenyl phosphate + phosphate + H(+)</text>
        <dbReference type="Rhea" id="RHEA:28094"/>
        <dbReference type="ChEBI" id="CHEBI:15377"/>
        <dbReference type="ChEBI" id="CHEBI:15378"/>
        <dbReference type="ChEBI" id="CHEBI:43474"/>
        <dbReference type="ChEBI" id="CHEBI:58405"/>
        <dbReference type="ChEBI" id="CHEBI:60392"/>
        <dbReference type="EC" id="3.6.1.27"/>
    </reaction>
</comment>
<feature type="domain" description="Phosphatidic acid phosphatase type 2/haloperoxidase" evidence="5">
    <location>
        <begin position="74"/>
        <end position="190"/>
    </location>
</feature>
<dbReference type="EMBL" id="SHBE01000002">
    <property type="protein sequence ID" value="RZO26816.1"/>
    <property type="molecule type" value="Genomic_DNA"/>
</dbReference>
<feature type="transmembrane region" description="Helical" evidence="4">
    <location>
        <begin position="173"/>
        <end position="190"/>
    </location>
</feature>
<dbReference type="EC" id="3.6.1.27" evidence="1"/>
<dbReference type="AlphaFoldDB" id="A0A520N066"/>
<dbReference type="SMART" id="SM00014">
    <property type="entry name" value="acidPPc"/>
    <property type="match status" value="1"/>
</dbReference>
<dbReference type="PANTHER" id="PTHR14969:SF13">
    <property type="entry name" value="AT30094P"/>
    <property type="match status" value="1"/>
</dbReference>
<name>A0A520N066_9GAMM</name>
<evidence type="ECO:0000256" key="2">
    <source>
        <dbReference type="ARBA" id="ARBA00032707"/>
    </source>
</evidence>